<accession>A0ABT6RDD0</accession>
<protein>
    <submittedName>
        <fullName evidence="4">Sialate O-acetylesterase</fullName>
    </submittedName>
</protein>
<dbReference type="SUPFAM" id="SSF49785">
    <property type="entry name" value="Galactose-binding domain-like"/>
    <property type="match status" value="1"/>
</dbReference>
<dbReference type="Gene3D" id="3.40.50.1110">
    <property type="entry name" value="SGNH hydrolase"/>
    <property type="match status" value="2"/>
</dbReference>
<dbReference type="InterPro" id="IPR039329">
    <property type="entry name" value="SIAE"/>
</dbReference>
<dbReference type="InterPro" id="IPR005181">
    <property type="entry name" value="SASA"/>
</dbReference>
<dbReference type="InterPro" id="IPR036514">
    <property type="entry name" value="SGNH_hydro_sf"/>
</dbReference>
<feature type="domain" description="Sialate O-acetylesterase" evidence="3">
    <location>
        <begin position="103"/>
        <end position="208"/>
    </location>
</feature>
<proteinExistence type="predicted"/>
<dbReference type="RefSeq" id="WP_282334683.1">
    <property type="nucleotide sequence ID" value="NZ_JASBRG010000007.1"/>
</dbReference>
<name>A0ABT6RDD0_9BACT</name>
<evidence type="ECO:0000256" key="1">
    <source>
        <dbReference type="ARBA" id="ARBA00022801"/>
    </source>
</evidence>
<dbReference type="Pfam" id="PF03629">
    <property type="entry name" value="SASA"/>
    <property type="match status" value="2"/>
</dbReference>
<feature type="domain" description="Sialate O-acetylesterase" evidence="3">
    <location>
        <begin position="409"/>
        <end position="528"/>
    </location>
</feature>
<evidence type="ECO:0000256" key="2">
    <source>
        <dbReference type="SAM" id="SignalP"/>
    </source>
</evidence>
<keyword evidence="5" id="KW-1185">Reference proteome</keyword>
<keyword evidence="1" id="KW-0378">Hydrolase</keyword>
<gene>
    <name evidence="4" type="ORF">QJ048_12425</name>
</gene>
<sequence length="640" mass="71350">MKRLTNTIAFVLLCCLYTQAQVRLPQLIKDSMVLQRDAKIKIWGWASPNEKISISFNKKKFNAKADAAGNWSLLLPPMKAGGPYTMNIDATNHLLLNNILIGDVWLCSGQSNMVHQMSLHSVLYANEIASANYPEIRQFLVPSVTNLQAQQKDFPEAHWKSANPSDVLQFSAVAYFFAKKLYDKYHVPIGLINASWGGTPIEAWISEDGFREFPSTLSTLEKNKDTAYVNEANRKVQTKVATLSEDKGVTGQAKWYDPAYEPKGWRTINIPGYWEDQGVKNLDGVVWYRKEIDVPASMAGKPAKVFLGRIVDADVLYINGKQVGSTSYMYPQRRYAVPADVLKPGKNLFVIKVTNNSDKGGFVPDKPYQLIAGSDTIDLKGYWQYKVGQVFLPTKGLGGGIALHYQPAALFNAMIAPAIGYSIKGFVWYQGEANTGNAAQYAKLLPSMINDWRTKWNSLNAPFLYVQLPGFMDMSYLPSESQWAAFRNMQRKSLVVPNTAMAVTVDLGEWNDIHPDHKKEVGDRLALAAEKIAYNENIVYSGPLYQSAHVESNKMIISFTNIGSGLTTNDGEALQEFAIAGADKKFVWANAKIEGDKIIVWSDDVKDPKYVRYAWADNPVNPNLYNKEGLPASPFEGGVE</sequence>
<reference evidence="4 5" key="1">
    <citation type="submission" date="2023-05" db="EMBL/GenBank/DDBJ databases">
        <title>Genome sequence of Pinibacter sp. MAH-24.</title>
        <authorList>
            <person name="Huq M.A."/>
        </authorList>
    </citation>
    <scope>NUCLEOTIDE SEQUENCE [LARGE SCALE GENOMIC DNA]</scope>
    <source>
        <strain evidence="4 5">MAH-24</strain>
    </source>
</reference>
<feature type="chain" id="PRO_5045293115" evidence="2">
    <location>
        <begin position="21"/>
        <end position="640"/>
    </location>
</feature>
<evidence type="ECO:0000313" key="5">
    <source>
        <dbReference type="Proteomes" id="UP001226434"/>
    </source>
</evidence>
<keyword evidence="2" id="KW-0732">Signal</keyword>
<feature type="signal peptide" evidence="2">
    <location>
        <begin position="1"/>
        <end position="20"/>
    </location>
</feature>
<dbReference type="InterPro" id="IPR008979">
    <property type="entry name" value="Galactose-bd-like_sf"/>
</dbReference>
<dbReference type="Proteomes" id="UP001226434">
    <property type="component" value="Unassembled WGS sequence"/>
</dbReference>
<evidence type="ECO:0000259" key="3">
    <source>
        <dbReference type="Pfam" id="PF03629"/>
    </source>
</evidence>
<evidence type="ECO:0000313" key="4">
    <source>
        <dbReference type="EMBL" id="MDI3320587.1"/>
    </source>
</evidence>
<organism evidence="4 5">
    <name type="scientific">Pinibacter soli</name>
    <dbReference type="NCBI Taxonomy" id="3044211"/>
    <lineage>
        <taxon>Bacteria</taxon>
        <taxon>Pseudomonadati</taxon>
        <taxon>Bacteroidota</taxon>
        <taxon>Chitinophagia</taxon>
        <taxon>Chitinophagales</taxon>
        <taxon>Chitinophagaceae</taxon>
        <taxon>Pinibacter</taxon>
    </lineage>
</organism>
<dbReference type="PANTHER" id="PTHR22901">
    <property type="entry name" value="SIALATE O-ACETYLESTERASE"/>
    <property type="match status" value="1"/>
</dbReference>
<comment type="caution">
    <text evidence="4">The sequence shown here is derived from an EMBL/GenBank/DDBJ whole genome shotgun (WGS) entry which is preliminary data.</text>
</comment>
<dbReference type="PANTHER" id="PTHR22901:SF0">
    <property type="entry name" value="SIALATE O-ACETYLESTERASE"/>
    <property type="match status" value="1"/>
</dbReference>
<dbReference type="EMBL" id="JASBRG010000007">
    <property type="protein sequence ID" value="MDI3320587.1"/>
    <property type="molecule type" value="Genomic_DNA"/>
</dbReference>
<dbReference type="SUPFAM" id="SSF52266">
    <property type="entry name" value="SGNH hydrolase"/>
    <property type="match status" value="1"/>
</dbReference>